<dbReference type="PROSITE" id="PS50928">
    <property type="entry name" value="ABC_TM1"/>
    <property type="match status" value="1"/>
</dbReference>
<feature type="transmembrane region" description="Helical" evidence="9">
    <location>
        <begin position="108"/>
        <end position="135"/>
    </location>
</feature>
<accession>A0ABV6JQW8</accession>
<dbReference type="InterPro" id="IPR025966">
    <property type="entry name" value="OppC_N"/>
</dbReference>
<dbReference type="CDD" id="cd06261">
    <property type="entry name" value="TM_PBP2"/>
    <property type="match status" value="1"/>
</dbReference>
<keyword evidence="6" id="KW-0653">Protein transport</keyword>
<evidence type="ECO:0000313" key="11">
    <source>
        <dbReference type="EMBL" id="MFC0407740.1"/>
    </source>
</evidence>
<dbReference type="Gene3D" id="1.10.3720.10">
    <property type="entry name" value="MetI-like"/>
    <property type="match status" value="1"/>
</dbReference>
<feature type="transmembrane region" description="Helical" evidence="9">
    <location>
        <begin position="176"/>
        <end position="196"/>
    </location>
</feature>
<feature type="transmembrane region" description="Helical" evidence="9">
    <location>
        <begin position="41"/>
        <end position="63"/>
    </location>
</feature>
<dbReference type="Pfam" id="PF12911">
    <property type="entry name" value="OppC_N"/>
    <property type="match status" value="1"/>
</dbReference>
<keyword evidence="2 9" id="KW-0813">Transport</keyword>
<keyword evidence="8 9" id="KW-0472">Membrane</keyword>
<dbReference type="InterPro" id="IPR035906">
    <property type="entry name" value="MetI-like_sf"/>
</dbReference>
<dbReference type="InterPro" id="IPR000515">
    <property type="entry name" value="MetI-like"/>
</dbReference>
<evidence type="ECO:0000256" key="4">
    <source>
        <dbReference type="ARBA" id="ARBA00022692"/>
    </source>
</evidence>
<gene>
    <name evidence="11" type="ORF">ACFFGY_05730</name>
</gene>
<dbReference type="EMBL" id="JBHLUN010000005">
    <property type="protein sequence ID" value="MFC0407740.1"/>
    <property type="molecule type" value="Genomic_DNA"/>
</dbReference>
<reference evidence="11 12" key="1">
    <citation type="submission" date="2024-09" db="EMBL/GenBank/DDBJ databases">
        <authorList>
            <person name="Sun Q."/>
            <person name="Mori K."/>
        </authorList>
    </citation>
    <scope>NUCLEOTIDE SEQUENCE [LARGE SCALE GENOMIC DNA]</scope>
    <source>
        <strain evidence="11 12">TBRC 5777</strain>
    </source>
</reference>
<keyword evidence="5" id="KW-0571">Peptide transport</keyword>
<dbReference type="PANTHER" id="PTHR43386">
    <property type="entry name" value="OLIGOPEPTIDE TRANSPORT SYSTEM PERMEASE PROTEIN APPC"/>
    <property type="match status" value="1"/>
</dbReference>
<keyword evidence="7 9" id="KW-1133">Transmembrane helix</keyword>
<keyword evidence="3" id="KW-1003">Cell membrane</keyword>
<keyword evidence="4 9" id="KW-0812">Transmembrane</keyword>
<evidence type="ECO:0000256" key="7">
    <source>
        <dbReference type="ARBA" id="ARBA00022989"/>
    </source>
</evidence>
<feature type="transmembrane region" description="Helical" evidence="9">
    <location>
        <begin position="239"/>
        <end position="263"/>
    </location>
</feature>
<evidence type="ECO:0000256" key="3">
    <source>
        <dbReference type="ARBA" id="ARBA00022475"/>
    </source>
</evidence>
<evidence type="ECO:0000256" key="8">
    <source>
        <dbReference type="ARBA" id="ARBA00023136"/>
    </source>
</evidence>
<feature type="transmembrane region" description="Helical" evidence="9">
    <location>
        <begin position="283"/>
        <end position="306"/>
    </location>
</feature>
<dbReference type="InterPro" id="IPR050366">
    <property type="entry name" value="BP-dependent_transpt_permease"/>
</dbReference>
<keyword evidence="12" id="KW-1185">Reference proteome</keyword>
<feature type="domain" description="ABC transmembrane type-1" evidence="10">
    <location>
        <begin position="105"/>
        <end position="306"/>
    </location>
</feature>
<name>A0ABV6JQW8_9PROT</name>
<evidence type="ECO:0000313" key="12">
    <source>
        <dbReference type="Proteomes" id="UP001589865"/>
    </source>
</evidence>
<sequence>MDAPSLDAELPPAPVAEAIPTRRLMLGAWRRPWGRFRRNRAGMIGLVLVALVVIVALLGPAVAPFDPNDSGATLRGAARAAPSALHPFGTDRVGYDVLSRTIYGARTALLVGIGATAIAAVIGITVGGIAGYFGGLVDEALMRLTEFFMVVPVFVVILAVVRLFGIVVVGTPLERIPNLNLLTIIVLLGLFEWPSVARMTRAEFLRLRQAEFVEAALCIGTARRDILLRHILPNALPPLIVLMALGIGGAILAEAMVSFLGFGDPKSVSWGQALFLNYQMLQVAPWTCLAPGCAIFVTVLGFNLLADGLTDAFNPKVRA</sequence>
<organism evidence="11 12">
    <name type="scientific">Roseomonas elaeocarpi</name>
    <dbReference type="NCBI Taxonomy" id="907779"/>
    <lineage>
        <taxon>Bacteria</taxon>
        <taxon>Pseudomonadati</taxon>
        <taxon>Pseudomonadota</taxon>
        <taxon>Alphaproteobacteria</taxon>
        <taxon>Acetobacterales</taxon>
        <taxon>Roseomonadaceae</taxon>
        <taxon>Roseomonas</taxon>
    </lineage>
</organism>
<dbReference type="Pfam" id="PF00528">
    <property type="entry name" value="BPD_transp_1"/>
    <property type="match status" value="1"/>
</dbReference>
<comment type="subcellular location">
    <subcellularLocation>
        <location evidence="1 9">Cell membrane</location>
        <topology evidence="1 9">Multi-pass membrane protein</topology>
    </subcellularLocation>
</comment>
<comment type="caution">
    <text evidence="11">The sequence shown here is derived from an EMBL/GenBank/DDBJ whole genome shotgun (WGS) entry which is preliminary data.</text>
</comment>
<comment type="similarity">
    <text evidence="9">Belongs to the binding-protein-dependent transport system permease family.</text>
</comment>
<dbReference type="Proteomes" id="UP001589865">
    <property type="component" value="Unassembled WGS sequence"/>
</dbReference>
<evidence type="ECO:0000256" key="6">
    <source>
        <dbReference type="ARBA" id="ARBA00022927"/>
    </source>
</evidence>
<evidence type="ECO:0000256" key="2">
    <source>
        <dbReference type="ARBA" id="ARBA00022448"/>
    </source>
</evidence>
<evidence type="ECO:0000259" key="10">
    <source>
        <dbReference type="PROSITE" id="PS50928"/>
    </source>
</evidence>
<feature type="transmembrane region" description="Helical" evidence="9">
    <location>
        <begin position="147"/>
        <end position="170"/>
    </location>
</feature>
<evidence type="ECO:0000256" key="9">
    <source>
        <dbReference type="RuleBase" id="RU363032"/>
    </source>
</evidence>
<protein>
    <submittedName>
        <fullName evidence="11">ABC transporter permease</fullName>
    </submittedName>
</protein>
<proteinExistence type="inferred from homology"/>
<dbReference type="PANTHER" id="PTHR43386:SF1">
    <property type="entry name" value="D,D-DIPEPTIDE TRANSPORT SYSTEM PERMEASE PROTEIN DDPC-RELATED"/>
    <property type="match status" value="1"/>
</dbReference>
<evidence type="ECO:0000256" key="1">
    <source>
        <dbReference type="ARBA" id="ARBA00004651"/>
    </source>
</evidence>
<dbReference type="SUPFAM" id="SSF161098">
    <property type="entry name" value="MetI-like"/>
    <property type="match status" value="1"/>
</dbReference>
<evidence type="ECO:0000256" key="5">
    <source>
        <dbReference type="ARBA" id="ARBA00022856"/>
    </source>
</evidence>
<dbReference type="RefSeq" id="WP_377043468.1">
    <property type="nucleotide sequence ID" value="NZ_JBHLUN010000005.1"/>
</dbReference>